<dbReference type="OrthoDB" id="3058674at2759"/>
<name>A0A8H5H9J6_9AGAR</name>
<accession>A0A8H5H9J6</accession>
<evidence type="ECO:0000313" key="4">
    <source>
        <dbReference type="Proteomes" id="UP000518752"/>
    </source>
</evidence>
<proteinExistence type="predicted"/>
<sequence length="390" mass="40289">MQFVRLWKVDDSSSFPKNDTNMMLVLRHQSQHANDTVQEPTLSSISFLTSTTDGFSIQIPQLTATAGVPFTVAWSLGPGDPTSFGLLEKDINNGEITSIIPVNAGAESSGFAGLTFPTAGQYVIQGILQQSLLVGETGSSIGGAPQVGVIGAISTSLGENNVQPDPSSSTPKISITTSPTPPDSTSSPLATPRSSQTVAPETTLPSPAPSSSSSSSSSVDTSSVSSSAATSTSEIPSSSSHPTSSSPTLVTIPISTQLSSTITSAASASSNTTLPGASASHSNGGLSYTAKKIIILAVTGTVVVGGTVMIMYIRKRKFIKQRRQLASFRQRLARIPGLSVFAVPQVEGSEWSSFGGHSVRGSTIMISETRSGRDYPVSRGNSISSGQILF</sequence>
<reference evidence="3 4" key="1">
    <citation type="journal article" date="2020" name="ISME J.">
        <title>Uncovering the hidden diversity of litter-decomposition mechanisms in mushroom-forming fungi.</title>
        <authorList>
            <person name="Floudas D."/>
            <person name="Bentzer J."/>
            <person name="Ahren D."/>
            <person name="Johansson T."/>
            <person name="Persson P."/>
            <person name="Tunlid A."/>
        </authorList>
    </citation>
    <scope>NUCLEOTIDE SEQUENCE [LARGE SCALE GENOMIC DNA]</scope>
    <source>
        <strain evidence="3 4">CBS 406.79</strain>
    </source>
</reference>
<feature type="transmembrane region" description="Helical" evidence="2">
    <location>
        <begin position="293"/>
        <end position="313"/>
    </location>
</feature>
<evidence type="ECO:0000256" key="2">
    <source>
        <dbReference type="SAM" id="Phobius"/>
    </source>
</evidence>
<keyword evidence="4" id="KW-1185">Reference proteome</keyword>
<feature type="compositionally biased region" description="Low complexity" evidence="1">
    <location>
        <begin position="164"/>
        <end position="188"/>
    </location>
</feature>
<feature type="compositionally biased region" description="Low complexity" evidence="1">
    <location>
        <begin position="199"/>
        <end position="249"/>
    </location>
</feature>
<evidence type="ECO:0000256" key="1">
    <source>
        <dbReference type="SAM" id="MobiDB-lite"/>
    </source>
</evidence>
<keyword evidence="2" id="KW-0812">Transmembrane</keyword>
<gene>
    <name evidence="3" type="ORF">D9757_010683</name>
</gene>
<feature type="region of interest" description="Disordered" evidence="1">
    <location>
        <begin position="158"/>
        <end position="249"/>
    </location>
</feature>
<dbReference type="AlphaFoldDB" id="A0A8H5H9J6"/>
<dbReference type="Proteomes" id="UP000518752">
    <property type="component" value="Unassembled WGS sequence"/>
</dbReference>
<dbReference type="EMBL" id="JAACJN010000071">
    <property type="protein sequence ID" value="KAF5379258.1"/>
    <property type="molecule type" value="Genomic_DNA"/>
</dbReference>
<evidence type="ECO:0000313" key="3">
    <source>
        <dbReference type="EMBL" id="KAF5379258.1"/>
    </source>
</evidence>
<keyword evidence="2" id="KW-1133">Transmembrane helix</keyword>
<protein>
    <submittedName>
        <fullName evidence="3">Uncharacterized protein</fullName>
    </submittedName>
</protein>
<comment type="caution">
    <text evidence="3">The sequence shown here is derived from an EMBL/GenBank/DDBJ whole genome shotgun (WGS) entry which is preliminary data.</text>
</comment>
<keyword evidence="2" id="KW-0472">Membrane</keyword>
<organism evidence="3 4">
    <name type="scientific">Collybiopsis confluens</name>
    <dbReference type="NCBI Taxonomy" id="2823264"/>
    <lineage>
        <taxon>Eukaryota</taxon>
        <taxon>Fungi</taxon>
        <taxon>Dikarya</taxon>
        <taxon>Basidiomycota</taxon>
        <taxon>Agaricomycotina</taxon>
        <taxon>Agaricomycetes</taxon>
        <taxon>Agaricomycetidae</taxon>
        <taxon>Agaricales</taxon>
        <taxon>Marasmiineae</taxon>
        <taxon>Omphalotaceae</taxon>
        <taxon>Collybiopsis</taxon>
    </lineage>
</organism>